<dbReference type="STRING" id="314283.MED297_02137"/>
<sequence>MPAYIIYFAFLFSGVFIGLLMGRFVRRR</sequence>
<keyword evidence="1" id="KW-1133">Transmembrane helix</keyword>
<organism evidence="2 3">
    <name type="scientific">Reinekea blandensis MED297</name>
    <dbReference type="NCBI Taxonomy" id="314283"/>
    <lineage>
        <taxon>Bacteria</taxon>
        <taxon>Pseudomonadati</taxon>
        <taxon>Pseudomonadota</taxon>
        <taxon>Gammaproteobacteria</taxon>
        <taxon>Oceanospirillales</taxon>
        <taxon>Saccharospirillaceae</taxon>
        <taxon>Reinekea</taxon>
    </lineage>
</organism>
<accession>A4BEF4</accession>
<keyword evidence="1" id="KW-0472">Membrane</keyword>
<dbReference type="EMBL" id="AAOE01000010">
    <property type="protein sequence ID" value="EAR09381.1"/>
    <property type="molecule type" value="Genomic_DNA"/>
</dbReference>
<dbReference type="AlphaFoldDB" id="A4BEF4"/>
<dbReference type="Proteomes" id="UP000005953">
    <property type="component" value="Unassembled WGS sequence"/>
</dbReference>
<keyword evidence="1" id="KW-0812">Transmembrane</keyword>
<keyword evidence="3" id="KW-1185">Reference proteome</keyword>
<dbReference type="HOGENOM" id="CLU_3412824_0_0_6"/>
<evidence type="ECO:0000256" key="1">
    <source>
        <dbReference type="SAM" id="Phobius"/>
    </source>
</evidence>
<feature type="transmembrane region" description="Helical" evidence="1">
    <location>
        <begin position="6"/>
        <end position="25"/>
    </location>
</feature>
<evidence type="ECO:0000313" key="2">
    <source>
        <dbReference type="EMBL" id="EAR09381.1"/>
    </source>
</evidence>
<protein>
    <submittedName>
        <fullName evidence="2">Uncharacterized protein</fullName>
    </submittedName>
</protein>
<comment type="caution">
    <text evidence="2">The sequence shown here is derived from an EMBL/GenBank/DDBJ whole genome shotgun (WGS) entry which is preliminary data.</text>
</comment>
<name>A4BEF4_9GAMM</name>
<gene>
    <name evidence="2" type="ORF">MED297_02137</name>
</gene>
<proteinExistence type="predicted"/>
<reference evidence="2 3" key="1">
    <citation type="submission" date="2006-02" db="EMBL/GenBank/DDBJ databases">
        <authorList>
            <person name="Pinhassi J."/>
            <person name="Pedros-Alio C."/>
            <person name="Ferriera S."/>
            <person name="Johnson J."/>
            <person name="Kravitz S."/>
            <person name="Halpern A."/>
            <person name="Remington K."/>
            <person name="Beeson K."/>
            <person name="Tran B."/>
            <person name="Rogers Y.-H."/>
            <person name="Friedman R."/>
            <person name="Venter J.C."/>
        </authorList>
    </citation>
    <scope>NUCLEOTIDE SEQUENCE [LARGE SCALE GENOMIC DNA]</scope>
    <source>
        <strain evidence="2 3">MED297</strain>
    </source>
</reference>
<evidence type="ECO:0000313" key="3">
    <source>
        <dbReference type="Proteomes" id="UP000005953"/>
    </source>
</evidence>